<dbReference type="PROSITE" id="PS51918">
    <property type="entry name" value="RADICAL_SAM"/>
    <property type="match status" value="1"/>
</dbReference>
<evidence type="ECO:0000256" key="2">
    <source>
        <dbReference type="ARBA" id="ARBA00022723"/>
    </source>
</evidence>
<dbReference type="InterPro" id="IPR050377">
    <property type="entry name" value="Radical_SAM_PqqE_MftC-like"/>
</dbReference>
<dbReference type="SFLD" id="SFLDG01067">
    <property type="entry name" value="SPASM/twitch_domain_containing"/>
    <property type="match status" value="1"/>
</dbReference>
<name>A0ABY9Q6C8_9FIRM</name>
<feature type="domain" description="Radical SAM core" evidence="5">
    <location>
        <begin position="5"/>
        <end position="238"/>
    </location>
</feature>
<dbReference type="EMBL" id="CP101637">
    <property type="protein sequence ID" value="WMT83557.1"/>
    <property type="molecule type" value="Genomic_DNA"/>
</dbReference>
<dbReference type="RefSeq" id="WP_228105893.1">
    <property type="nucleotide sequence ID" value="NZ_CP101637.1"/>
</dbReference>
<protein>
    <submittedName>
        <fullName evidence="6">GTP 3',8-cyclase</fullName>
    </submittedName>
</protein>
<evidence type="ECO:0000256" key="1">
    <source>
        <dbReference type="ARBA" id="ARBA00022691"/>
    </source>
</evidence>
<dbReference type="Gene3D" id="3.20.20.70">
    <property type="entry name" value="Aldolase class I"/>
    <property type="match status" value="1"/>
</dbReference>
<gene>
    <name evidence="6" type="primary">moaA_7</name>
    <name evidence="6" type="ORF">TEMA_40750</name>
</gene>
<dbReference type="Pfam" id="PF13186">
    <property type="entry name" value="SPASM"/>
    <property type="match status" value="1"/>
</dbReference>
<evidence type="ECO:0000256" key="3">
    <source>
        <dbReference type="ARBA" id="ARBA00023004"/>
    </source>
</evidence>
<dbReference type="InterPro" id="IPR007197">
    <property type="entry name" value="rSAM"/>
</dbReference>
<dbReference type="PANTHER" id="PTHR11228:SF7">
    <property type="entry name" value="PQQA PEPTIDE CYCLASE"/>
    <property type="match status" value="1"/>
</dbReference>
<evidence type="ECO:0000259" key="5">
    <source>
        <dbReference type="PROSITE" id="PS51918"/>
    </source>
</evidence>
<dbReference type="SUPFAM" id="SSF102114">
    <property type="entry name" value="Radical SAM enzymes"/>
    <property type="match status" value="1"/>
</dbReference>
<accession>A0ABY9Q6C8</accession>
<keyword evidence="2" id="KW-0479">Metal-binding</keyword>
<reference evidence="6 7" key="1">
    <citation type="submission" date="2022-07" db="EMBL/GenBank/DDBJ databases">
        <title>Genome sequence of Terrisporobacter mayombei DSM6539.</title>
        <authorList>
            <person name="Boeer T."/>
            <person name="Bengelsdorf F.R."/>
            <person name="Daniel R."/>
            <person name="Poehlein A."/>
        </authorList>
    </citation>
    <scope>NUCLEOTIDE SEQUENCE [LARGE SCALE GENOMIC DNA]</scope>
    <source>
        <strain evidence="6 7">DSM 6539</strain>
    </source>
</reference>
<keyword evidence="7" id="KW-1185">Reference proteome</keyword>
<dbReference type="CDD" id="cd21109">
    <property type="entry name" value="SPASM"/>
    <property type="match status" value="1"/>
</dbReference>
<evidence type="ECO:0000313" key="7">
    <source>
        <dbReference type="Proteomes" id="UP001235030"/>
    </source>
</evidence>
<dbReference type="Proteomes" id="UP001235030">
    <property type="component" value="Chromosome"/>
</dbReference>
<keyword evidence="4" id="KW-0411">Iron-sulfur</keyword>
<keyword evidence="3" id="KW-0408">Iron</keyword>
<dbReference type="InterPro" id="IPR058240">
    <property type="entry name" value="rSAM_sf"/>
</dbReference>
<organism evidence="6 7">
    <name type="scientific">Terrisporobacter mayombei</name>
    <dbReference type="NCBI Taxonomy" id="1541"/>
    <lineage>
        <taxon>Bacteria</taxon>
        <taxon>Bacillati</taxon>
        <taxon>Bacillota</taxon>
        <taxon>Clostridia</taxon>
        <taxon>Peptostreptococcales</taxon>
        <taxon>Peptostreptococcaceae</taxon>
        <taxon>Terrisporobacter</taxon>
    </lineage>
</organism>
<dbReference type="CDD" id="cd01335">
    <property type="entry name" value="Radical_SAM"/>
    <property type="match status" value="1"/>
</dbReference>
<proteinExistence type="predicted"/>
<sequence>MNLNELSMCRLNIQLTKKCNQRCKMCNSYNIKDEMELTTQEIFDTISTVCNESNISNIAFTGGEPTLRKDILEIVSFAKKYCENVSITTNGTFITKEEDALKLIENGVNRFTISYHGIGNHTQFTGVKESEKNIRRALSILSSISNYKDIYVKVGMLFTNETVNVIEDMIKYCEKLNFKLYIELPDDSIPIFENTPKDEYAISCKNMDEIIHNLNEWKLSNKPVLLTDNSIKYINKYLKKEPIIGECPLGYTDLYIGSNGDVYSGCWALEPIGNIRKDEVIHILRGEKYSKNIEKMIKRECPGCTCGYIFQSNFIR</sequence>
<evidence type="ECO:0000256" key="4">
    <source>
        <dbReference type="ARBA" id="ARBA00023014"/>
    </source>
</evidence>
<dbReference type="InterPro" id="IPR023885">
    <property type="entry name" value="4Fe4S-binding_SPASM_dom"/>
</dbReference>
<dbReference type="SFLD" id="SFLDS00029">
    <property type="entry name" value="Radical_SAM"/>
    <property type="match status" value="1"/>
</dbReference>
<keyword evidence="1" id="KW-0949">S-adenosyl-L-methionine</keyword>
<dbReference type="InterPro" id="IPR013785">
    <property type="entry name" value="Aldolase_TIM"/>
</dbReference>
<evidence type="ECO:0000313" key="6">
    <source>
        <dbReference type="EMBL" id="WMT83557.1"/>
    </source>
</evidence>
<dbReference type="Pfam" id="PF04055">
    <property type="entry name" value="Radical_SAM"/>
    <property type="match status" value="1"/>
</dbReference>
<dbReference type="PANTHER" id="PTHR11228">
    <property type="entry name" value="RADICAL SAM DOMAIN PROTEIN"/>
    <property type="match status" value="1"/>
</dbReference>